<sequence length="108" mass="11858">MESHHARLLAFDFVRKQVGRRVEMVGVAVSVERKPKYVRFAVDDGTGCISCILWTNQSGAPQQQAAADMARLVTLGGLLAVHGRVSRYHHHPQLTVSSLLPQPDANAE</sequence>
<dbReference type="InParanoid" id="D8SRZ7"/>
<feature type="non-terminal residue" evidence="10">
    <location>
        <position position="108"/>
    </location>
</feature>
<feature type="domain" description="OB" evidence="9">
    <location>
        <begin position="23"/>
        <end position="99"/>
    </location>
</feature>
<dbReference type="EMBL" id="GL377636">
    <property type="protein sequence ID" value="EFJ12878.1"/>
    <property type="molecule type" value="Genomic_DNA"/>
</dbReference>
<evidence type="ECO:0000256" key="8">
    <source>
        <dbReference type="ARBA" id="ARBA00030039"/>
    </source>
</evidence>
<dbReference type="GO" id="GO:0005634">
    <property type="term" value="C:nucleus"/>
    <property type="evidence" value="ECO:0007669"/>
    <property type="project" value="UniProtKB-SubCell"/>
</dbReference>
<proteinExistence type="predicted"/>
<dbReference type="Gramene" id="EFJ12878">
    <property type="protein sequence ID" value="EFJ12878"/>
    <property type="gene ID" value="SELMODRAFT_269089"/>
</dbReference>
<dbReference type="InterPro" id="IPR012340">
    <property type="entry name" value="NA-bd_OB-fold"/>
</dbReference>
<keyword evidence="6" id="KW-0238">DNA-binding</keyword>
<evidence type="ECO:0000256" key="4">
    <source>
        <dbReference type="ARBA" id="ARBA00022454"/>
    </source>
</evidence>
<evidence type="ECO:0000256" key="5">
    <source>
        <dbReference type="ARBA" id="ARBA00022895"/>
    </source>
</evidence>
<evidence type="ECO:0000256" key="6">
    <source>
        <dbReference type="ARBA" id="ARBA00023125"/>
    </source>
</evidence>
<dbReference type="OMA" id="EKANDHA"/>
<gene>
    <name evidence="10" type="ORF">SELMODRAFT_269089</name>
</gene>
<keyword evidence="5" id="KW-0779">Telomere</keyword>
<reference evidence="10 11" key="1">
    <citation type="journal article" date="2011" name="Science">
        <title>The Selaginella genome identifies genetic changes associated with the evolution of vascular plants.</title>
        <authorList>
            <person name="Banks J.A."/>
            <person name="Nishiyama T."/>
            <person name="Hasebe M."/>
            <person name="Bowman J.L."/>
            <person name="Gribskov M."/>
            <person name="dePamphilis C."/>
            <person name="Albert V.A."/>
            <person name="Aono N."/>
            <person name="Aoyama T."/>
            <person name="Ambrose B.A."/>
            <person name="Ashton N.W."/>
            <person name="Axtell M.J."/>
            <person name="Barker E."/>
            <person name="Barker M.S."/>
            <person name="Bennetzen J.L."/>
            <person name="Bonawitz N.D."/>
            <person name="Chapple C."/>
            <person name="Cheng C."/>
            <person name="Correa L.G."/>
            <person name="Dacre M."/>
            <person name="DeBarry J."/>
            <person name="Dreyer I."/>
            <person name="Elias M."/>
            <person name="Engstrom E.M."/>
            <person name="Estelle M."/>
            <person name="Feng L."/>
            <person name="Finet C."/>
            <person name="Floyd S.K."/>
            <person name="Frommer W.B."/>
            <person name="Fujita T."/>
            <person name="Gramzow L."/>
            <person name="Gutensohn M."/>
            <person name="Harholt J."/>
            <person name="Hattori M."/>
            <person name="Heyl A."/>
            <person name="Hirai T."/>
            <person name="Hiwatashi Y."/>
            <person name="Ishikawa M."/>
            <person name="Iwata M."/>
            <person name="Karol K.G."/>
            <person name="Koehler B."/>
            <person name="Kolukisaoglu U."/>
            <person name="Kubo M."/>
            <person name="Kurata T."/>
            <person name="Lalonde S."/>
            <person name="Li K."/>
            <person name="Li Y."/>
            <person name="Litt A."/>
            <person name="Lyons E."/>
            <person name="Manning G."/>
            <person name="Maruyama T."/>
            <person name="Michael T.P."/>
            <person name="Mikami K."/>
            <person name="Miyazaki S."/>
            <person name="Morinaga S."/>
            <person name="Murata T."/>
            <person name="Mueller-Roeber B."/>
            <person name="Nelson D.R."/>
            <person name="Obara M."/>
            <person name="Oguri Y."/>
            <person name="Olmstead R.G."/>
            <person name="Onodera N."/>
            <person name="Petersen B.L."/>
            <person name="Pils B."/>
            <person name="Prigge M."/>
            <person name="Rensing S.A."/>
            <person name="Riano-Pachon D.M."/>
            <person name="Roberts A.W."/>
            <person name="Sato Y."/>
            <person name="Scheller H.V."/>
            <person name="Schulz B."/>
            <person name="Schulz C."/>
            <person name="Shakirov E.V."/>
            <person name="Shibagaki N."/>
            <person name="Shinohara N."/>
            <person name="Shippen D.E."/>
            <person name="Soerensen I."/>
            <person name="Sotooka R."/>
            <person name="Sugimoto N."/>
            <person name="Sugita M."/>
            <person name="Sumikawa N."/>
            <person name="Tanurdzic M."/>
            <person name="Theissen G."/>
            <person name="Ulvskov P."/>
            <person name="Wakazuki S."/>
            <person name="Weng J.K."/>
            <person name="Willats W.W."/>
            <person name="Wipf D."/>
            <person name="Wolf P.G."/>
            <person name="Yang L."/>
            <person name="Zimmer A.D."/>
            <person name="Zhu Q."/>
            <person name="Mitros T."/>
            <person name="Hellsten U."/>
            <person name="Loque D."/>
            <person name="Otillar R."/>
            <person name="Salamov A."/>
            <person name="Schmutz J."/>
            <person name="Shapiro H."/>
            <person name="Lindquist E."/>
            <person name="Lucas S."/>
            <person name="Rokhsar D."/>
            <person name="Grigoriev I.V."/>
        </authorList>
    </citation>
    <scope>NUCLEOTIDE SEQUENCE [LARGE SCALE GENOMIC DNA]</scope>
</reference>
<dbReference type="AlphaFoldDB" id="D8SRZ7"/>
<organism evidence="11">
    <name type="scientific">Selaginella moellendorffii</name>
    <name type="common">Spikemoss</name>
    <dbReference type="NCBI Taxonomy" id="88036"/>
    <lineage>
        <taxon>Eukaryota</taxon>
        <taxon>Viridiplantae</taxon>
        <taxon>Streptophyta</taxon>
        <taxon>Embryophyta</taxon>
        <taxon>Tracheophyta</taxon>
        <taxon>Lycopodiopsida</taxon>
        <taxon>Selaginellales</taxon>
        <taxon>Selaginellaceae</taxon>
        <taxon>Selaginella</taxon>
    </lineage>
</organism>
<comment type="subcellular location">
    <subcellularLocation>
        <location evidence="2">Chromosome</location>
        <location evidence="2">Telomere</location>
    </subcellularLocation>
    <subcellularLocation>
        <location evidence="1">Nucleus</location>
    </subcellularLocation>
</comment>
<keyword evidence="4" id="KW-0158">Chromosome</keyword>
<dbReference type="eggNOG" id="KOG3108">
    <property type="taxonomic scope" value="Eukaryota"/>
</dbReference>
<evidence type="ECO:0000256" key="1">
    <source>
        <dbReference type="ARBA" id="ARBA00004123"/>
    </source>
</evidence>
<dbReference type="GO" id="GO:0042162">
    <property type="term" value="F:telomeric DNA binding"/>
    <property type="evidence" value="ECO:0000318"/>
    <property type="project" value="GO_Central"/>
</dbReference>
<keyword evidence="7" id="KW-0539">Nucleus</keyword>
<dbReference type="Proteomes" id="UP000001514">
    <property type="component" value="Unassembled WGS sequence"/>
</dbReference>
<dbReference type="KEGG" id="smo:SELMODRAFT_269089"/>
<evidence type="ECO:0000313" key="11">
    <source>
        <dbReference type="Proteomes" id="UP000001514"/>
    </source>
</evidence>
<dbReference type="InterPro" id="IPR040260">
    <property type="entry name" value="RFA2-like"/>
</dbReference>
<accession>D8SRZ7</accession>
<dbReference type="PANTHER" id="PTHR13989">
    <property type="entry name" value="REPLICATION PROTEIN A-RELATED"/>
    <property type="match status" value="1"/>
</dbReference>
<dbReference type="Pfam" id="PF01336">
    <property type="entry name" value="tRNA_anti-codon"/>
    <property type="match status" value="1"/>
</dbReference>
<evidence type="ECO:0000256" key="7">
    <source>
        <dbReference type="ARBA" id="ARBA00023242"/>
    </source>
</evidence>
<evidence type="ECO:0000256" key="3">
    <source>
        <dbReference type="ARBA" id="ARBA00017411"/>
    </source>
</evidence>
<dbReference type="FunCoup" id="D8SRZ7">
    <property type="interactions" value="21"/>
</dbReference>
<evidence type="ECO:0000313" key="10">
    <source>
        <dbReference type="EMBL" id="EFJ12878.1"/>
    </source>
</evidence>
<dbReference type="InterPro" id="IPR004365">
    <property type="entry name" value="NA-bd_OB_tRNA"/>
</dbReference>
<dbReference type="Gene3D" id="2.40.50.140">
    <property type="entry name" value="Nucleic acid-binding proteins"/>
    <property type="match status" value="1"/>
</dbReference>
<dbReference type="HOGENOM" id="CLU_2203820_0_0_1"/>
<name>D8SRZ7_SELML</name>
<protein>
    <recommendedName>
        <fullName evidence="3">CST complex subunit STN1</fullName>
    </recommendedName>
    <alternativeName>
        <fullName evidence="8">Suppressor of cdc thirteen homolog</fullName>
    </alternativeName>
</protein>
<evidence type="ECO:0000256" key="2">
    <source>
        <dbReference type="ARBA" id="ARBA00004574"/>
    </source>
</evidence>
<evidence type="ECO:0000259" key="9">
    <source>
        <dbReference type="Pfam" id="PF01336"/>
    </source>
</evidence>
<dbReference type="GO" id="GO:0000781">
    <property type="term" value="C:chromosome, telomeric region"/>
    <property type="evidence" value="ECO:0007669"/>
    <property type="project" value="UniProtKB-SubCell"/>
</dbReference>
<dbReference type="SUPFAM" id="SSF50249">
    <property type="entry name" value="Nucleic acid-binding proteins"/>
    <property type="match status" value="1"/>
</dbReference>
<dbReference type="STRING" id="88036.D8SRZ7"/>
<keyword evidence="11" id="KW-1185">Reference proteome</keyword>
<dbReference type="PANTHER" id="PTHR13989:SF33">
    <property type="entry name" value="CST COMPLEX SUBUNIT STN1"/>
    <property type="match status" value="1"/>
</dbReference>